<accession>A0AA39TDD9</accession>
<dbReference type="Proteomes" id="UP001168877">
    <property type="component" value="Unassembled WGS sequence"/>
</dbReference>
<feature type="region of interest" description="Disordered" evidence="1">
    <location>
        <begin position="224"/>
        <end position="253"/>
    </location>
</feature>
<dbReference type="EMBL" id="JAUESC010000002">
    <property type="protein sequence ID" value="KAK0605012.1"/>
    <property type="molecule type" value="Genomic_DNA"/>
</dbReference>
<gene>
    <name evidence="2" type="ORF">LWI29_021827</name>
</gene>
<feature type="region of interest" description="Disordered" evidence="1">
    <location>
        <begin position="62"/>
        <end position="186"/>
    </location>
</feature>
<protein>
    <submittedName>
        <fullName evidence="2">Uncharacterized protein</fullName>
    </submittedName>
</protein>
<reference evidence="2" key="1">
    <citation type="journal article" date="2022" name="Plant J.">
        <title>Strategies of tolerance reflected in two North American maple genomes.</title>
        <authorList>
            <person name="McEvoy S.L."/>
            <person name="Sezen U.U."/>
            <person name="Trouern-Trend A."/>
            <person name="McMahon S.M."/>
            <person name="Schaberg P.G."/>
            <person name="Yang J."/>
            <person name="Wegrzyn J.L."/>
            <person name="Swenson N.G."/>
        </authorList>
    </citation>
    <scope>NUCLEOTIDE SEQUENCE</scope>
    <source>
        <strain evidence="2">NS2018</strain>
    </source>
</reference>
<evidence type="ECO:0000313" key="2">
    <source>
        <dbReference type="EMBL" id="KAK0605012.1"/>
    </source>
</evidence>
<proteinExistence type="predicted"/>
<dbReference type="AlphaFoldDB" id="A0AA39TDD9"/>
<comment type="caution">
    <text evidence="2">The sequence shown here is derived from an EMBL/GenBank/DDBJ whole genome shotgun (WGS) entry which is preliminary data.</text>
</comment>
<sequence>MQDLFSTKLKLEDLAAAKGRDKGFLSSSTGGSAGEQGIQRQDNSANKEVVVYETHEEFKPPDSIIVTKPVNLKEKSDEISIDTKENSQPNTPTLPYPNQRATDPITPHNSSLNTEPTPNLPNKLPNTNPSPISPPIQTHSTQAVNKITVANEYSKRPKLWPNKLPKHTYQLKKEDKGPVPPSSGILRSRREDQFWVFSEAHCARKLAQQVTPGVDRTRARPESQLQFLAGGRPCSGTDPTPKPRRGSAPERVDRELTPFPDLKWAWSGSKVHPVVDFRNGVANWKDYGEEMEFSEKDLGKKKNDLGLSKKKKNSVLLCLKKKKIWDLWAIEDLGDWAGVEVWNSKSVL</sequence>
<feature type="compositionally biased region" description="Basic and acidic residues" evidence="1">
    <location>
        <begin position="71"/>
        <end position="85"/>
    </location>
</feature>
<feature type="compositionally biased region" description="Low complexity" evidence="1">
    <location>
        <begin position="112"/>
        <end position="138"/>
    </location>
</feature>
<name>A0AA39TDD9_ACESA</name>
<reference evidence="2" key="2">
    <citation type="submission" date="2023-06" db="EMBL/GenBank/DDBJ databases">
        <authorList>
            <person name="Swenson N.G."/>
            <person name="Wegrzyn J.L."/>
            <person name="Mcevoy S.L."/>
        </authorList>
    </citation>
    <scope>NUCLEOTIDE SEQUENCE</scope>
    <source>
        <strain evidence="2">NS2018</strain>
        <tissue evidence="2">Leaf</tissue>
    </source>
</reference>
<evidence type="ECO:0000313" key="3">
    <source>
        <dbReference type="Proteomes" id="UP001168877"/>
    </source>
</evidence>
<feature type="region of interest" description="Disordered" evidence="1">
    <location>
        <begin position="16"/>
        <end position="46"/>
    </location>
</feature>
<keyword evidence="3" id="KW-1185">Reference proteome</keyword>
<evidence type="ECO:0000256" key="1">
    <source>
        <dbReference type="SAM" id="MobiDB-lite"/>
    </source>
</evidence>
<organism evidence="2 3">
    <name type="scientific">Acer saccharum</name>
    <name type="common">Sugar maple</name>
    <dbReference type="NCBI Taxonomy" id="4024"/>
    <lineage>
        <taxon>Eukaryota</taxon>
        <taxon>Viridiplantae</taxon>
        <taxon>Streptophyta</taxon>
        <taxon>Embryophyta</taxon>
        <taxon>Tracheophyta</taxon>
        <taxon>Spermatophyta</taxon>
        <taxon>Magnoliopsida</taxon>
        <taxon>eudicotyledons</taxon>
        <taxon>Gunneridae</taxon>
        <taxon>Pentapetalae</taxon>
        <taxon>rosids</taxon>
        <taxon>malvids</taxon>
        <taxon>Sapindales</taxon>
        <taxon>Sapindaceae</taxon>
        <taxon>Hippocastanoideae</taxon>
        <taxon>Acereae</taxon>
        <taxon>Acer</taxon>
    </lineage>
</organism>